<dbReference type="PANTHER" id="PTHR43903">
    <property type="entry name" value="NEUROLIGIN"/>
    <property type="match status" value="1"/>
</dbReference>
<evidence type="ECO:0000256" key="1">
    <source>
        <dbReference type="ARBA" id="ARBA00005964"/>
    </source>
</evidence>
<dbReference type="AlphaFoldDB" id="A0AAV8Y6M6"/>
<keyword evidence="2" id="KW-0325">Glycoprotein</keyword>
<sequence length="482" mass="55102">MIDIAFKYICPQLPIKPGITTNEDCLHLNVWAPLNAGNYAPLPVVVYFEGVDFFKSSSISVSGEDLAAEDIVSRGNLGILDQYFALLWIKENVRYFGGDPQKITVFGYLSGAISVVLHLISPRTAGYFKRAIMSYGSAVSPWQVDNNPIIASKEIIRLVGCSSYASDTLGCLRSKKVEDILEALQEYTDTNTWTDKFFPVVDTFLPENDRYLPVDPSTALKDGNFPQVPILTGISKPITYPQLSEWLELASQGYSQLRNYLERAKIPEIMRLYRFNSATKDDIMELIKWKYASSNQGDVRVLFDQLKNLEFEAKLEAPHFLQLSHLITSYVPPIFVYYIDDLGIVLNTTDHLATSDMLLLFGPSLLKEVGRRRFSQNEIRLSTQIKQTWKNFIAMGNPTLNNVKTNPWRKYTASDPYIEYFGTAEINNIYEETKKRNKRISFWNQLLPKIAQHRNIIANNIPKELQNSPGRNIYLNYECIWH</sequence>
<evidence type="ECO:0000256" key="2">
    <source>
        <dbReference type="ARBA" id="ARBA00023180"/>
    </source>
</evidence>
<accession>A0AAV8Y6M6</accession>
<gene>
    <name evidence="4" type="ORF">NQ318_002511</name>
</gene>
<dbReference type="SUPFAM" id="SSF53474">
    <property type="entry name" value="alpha/beta-Hydrolases"/>
    <property type="match status" value="1"/>
</dbReference>
<feature type="domain" description="Carboxylesterase type B" evidence="3">
    <location>
        <begin position="73"/>
        <end position="420"/>
    </location>
</feature>
<evidence type="ECO:0000313" key="4">
    <source>
        <dbReference type="EMBL" id="KAJ8947149.1"/>
    </source>
</evidence>
<dbReference type="InterPro" id="IPR002018">
    <property type="entry name" value="CarbesteraseB"/>
</dbReference>
<evidence type="ECO:0000313" key="5">
    <source>
        <dbReference type="Proteomes" id="UP001162162"/>
    </source>
</evidence>
<comment type="similarity">
    <text evidence="1">Belongs to the type-B carboxylesterase/lipase family.</text>
</comment>
<name>A0AAV8Y6M6_9CUCU</name>
<protein>
    <recommendedName>
        <fullName evidence="3">Carboxylesterase type B domain-containing protein</fullName>
    </recommendedName>
</protein>
<organism evidence="4 5">
    <name type="scientific">Aromia moschata</name>
    <dbReference type="NCBI Taxonomy" id="1265417"/>
    <lineage>
        <taxon>Eukaryota</taxon>
        <taxon>Metazoa</taxon>
        <taxon>Ecdysozoa</taxon>
        <taxon>Arthropoda</taxon>
        <taxon>Hexapoda</taxon>
        <taxon>Insecta</taxon>
        <taxon>Pterygota</taxon>
        <taxon>Neoptera</taxon>
        <taxon>Endopterygota</taxon>
        <taxon>Coleoptera</taxon>
        <taxon>Polyphaga</taxon>
        <taxon>Cucujiformia</taxon>
        <taxon>Chrysomeloidea</taxon>
        <taxon>Cerambycidae</taxon>
        <taxon>Cerambycinae</taxon>
        <taxon>Callichromatini</taxon>
        <taxon>Aromia</taxon>
    </lineage>
</organism>
<dbReference type="EMBL" id="JAPWTK010000169">
    <property type="protein sequence ID" value="KAJ8947149.1"/>
    <property type="molecule type" value="Genomic_DNA"/>
</dbReference>
<proteinExistence type="inferred from homology"/>
<comment type="caution">
    <text evidence="4">The sequence shown here is derived from an EMBL/GenBank/DDBJ whole genome shotgun (WGS) entry which is preliminary data.</text>
</comment>
<dbReference type="InterPro" id="IPR029058">
    <property type="entry name" value="AB_hydrolase_fold"/>
</dbReference>
<reference evidence="4" key="1">
    <citation type="journal article" date="2023" name="Insect Mol. Biol.">
        <title>Genome sequencing provides insights into the evolution of gene families encoding plant cell wall-degrading enzymes in longhorned beetles.</title>
        <authorList>
            <person name="Shin N.R."/>
            <person name="Okamura Y."/>
            <person name="Kirsch R."/>
            <person name="Pauchet Y."/>
        </authorList>
    </citation>
    <scope>NUCLEOTIDE SEQUENCE</scope>
    <source>
        <strain evidence="4">AMC_N1</strain>
    </source>
</reference>
<dbReference type="Gene3D" id="3.40.50.1820">
    <property type="entry name" value="alpha/beta hydrolase"/>
    <property type="match status" value="1"/>
</dbReference>
<dbReference type="InterPro" id="IPR051093">
    <property type="entry name" value="Neuroligin/BSAL"/>
</dbReference>
<evidence type="ECO:0000259" key="3">
    <source>
        <dbReference type="Pfam" id="PF00135"/>
    </source>
</evidence>
<dbReference type="Pfam" id="PF00135">
    <property type="entry name" value="COesterase"/>
    <property type="match status" value="2"/>
</dbReference>
<keyword evidence="5" id="KW-1185">Reference proteome</keyword>
<dbReference type="Proteomes" id="UP001162162">
    <property type="component" value="Unassembled WGS sequence"/>
</dbReference>
<feature type="domain" description="Carboxylesterase type B" evidence="3">
    <location>
        <begin position="20"/>
        <end position="72"/>
    </location>
</feature>